<comment type="caution">
    <text evidence="2">The sequence shown here is derived from an EMBL/GenBank/DDBJ whole genome shotgun (WGS) entry which is preliminary data.</text>
</comment>
<dbReference type="Pfam" id="PF00583">
    <property type="entry name" value="Acetyltransf_1"/>
    <property type="match status" value="1"/>
</dbReference>
<reference evidence="2" key="1">
    <citation type="submission" date="2021-04" db="EMBL/GenBank/DDBJ databases">
        <title>Devosia litorisediminis sp. nov., isolated from a sand dune.</title>
        <authorList>
            <person name="Park S."/>
            <person name="Yoon J.-H."/>
        </authorList>
    </citation>
    <scope>NUCLEOTIDE SEQUENCE</scope>
    <source>
        <strain evidence="2">BSSL-BM10</strain>
    </source>
</reference>
<dbReference type="GO" id="GO:0016747">
    <property type="term" value="F:acyltransferase activity, transferring groups other than amino-acyl groups"/>
    <property type="evidence" value="ECO:0007669"/>
    <property type="project" value="InterPro"/>
</dbReference>
<keyword evidence="3" id="KW-1185">Reference proteome</keyword>
<accession>A0A942E902</accession>
<dbReference type="RefSeq" id="WP_212659934.1">
    <property type="nucleotide sequence ID" value="NZ_JAGXTP010000003.1"/>
</dbReference>
<dbReference type="InterPro" id="IPR000182">
    <property type="entry name" value="GNAT_dom"/>
</dbReference>
<dbReference type="Proteomes" id="UP000678281">
    <property type="component" value="Unassembled WGS sequence"/>
</dbReference>
<sequence>MKIVVDTNPVAADYDIIADGLLAFNAAASGRPRTAKTDFAVLLRDDDGATVGGLWGAVFSDWLFIELLYVPDSLRGQDLGSQLMAKAEGHARAQDLTGIWLDTYSFQARPFYEKLGFAVVGEIVDMPPGSSRYFLSKPLKP</sequence>
<dbReference type="InterPro" id="IPR016181">
    <property type="entry name" value="Acyl_CoA_acyltransferase"/>
</dbReference>
<evidence type="ECO:0000313" key="3">
    <source>
        <dbReference type="Proteomes" id="UP000678281"/>
    </source>
</evidence>
<protein>
    <submittedName>
        <fullName evidence="2">GNAT family N-acetyltransferase</fullName>
    </submittedName>
</protein>
<dbReference type="CDD" id="cd04301">
    <property type="entry name" value="NAT_SF"/>
    <property type="match status" value="1"/>
</dbReference>
<dbReference type="AlphaFoldDB" id="A0A942E902"/>
<name>A0A942E902_9HYPH</name>
<feature type="domain" description="N-acetyltransferase" evidence="1">
    <location>
        <begin position="1"/>
        <end position="140"/>
    </location>
</feature>
<evidence type="ECO:0000259" key="1">
    <source>
        <dbReference type="PROSITE" id="PS51186"/>
    </source>
</evidence>
<gene>
    <name evidence="2" type="ORF">KD146_16545</name>
</gene>
<proteinExistence type="predicted"/>
<dbReference type="SUPFAM" id="SSF55729">
    <property type="entry name" value="Acyl-CoA N-acyltransferases (Nat)"/>
    <property type="match status" value="1"/>
</dbReference>
<dbReference type="EMBL" id="JAGXTP010000003">
    <property type="protein sequence ID" value="MBS3850310.1"/>
    <property type="molecule type" value="Genomic_DNA"/>
</dbReference>
<dbReference type="Gene3D" id="3.40.630.30">
    <property type="match status" value="1"/>
</dbReference>
<evidence type="ECO:0000313" key="2">
    <source>
        <dbReference type="EMBL" id="MBS3850310.1"/>
    </source>
</evidence>
<organism evidence="2 3">
    <name type="scientific">Devosia litorisediminis</name>
    <dbReference type="NCBI Taxonomy" id="2829817"/>
    <lineage>
        <taxon>Bacteria</taxon>
        <taxon>Pseudomonadati</taxon>
        <taxon>Pseudomonadota</taxon>
        <taxon>Alphaproteobacteria</taxon>
        <taxon>Hyphomicrobiales</taxon>
        <taxon>Devosiaceae</taxon>
        <taxon>Devosia</taxon>
    </lineage>
</organism>
<dbReference type="PROSITE" id="PS51186">
    <property type="entry name" value="GNAT"/>
    <property type="match status" value="1"/>
</dbReference>